<feature type="domain" description="RCK C-terminal" evidence="3">
    <location>
        <begin position="292"/>
        <end position="373"/>
    </location>
</feature>
<dbReference type="InterPro" id="IPR006037">
    <property type="entry name" value="RCK_C"/>
</dbReference>
<dbReference type="PROSITE" id="PS51202">
    <property type="entry name" value="RCK_C"/>
    <property type="match status" value="2"/>
</dbReference>
<gene>
    <name evidence="4" type="ORF">EYB53_015650</name>
</gene>
<keyword evidence="5" id="KW-1185">Reference proteome</keyword>
<name>A0ABS4DCH9_9CHLR</name>
<dbReference type="InterPro" id="IPR036291">
    <property type="entry name" value="NAD(P)-bd_dom_sf"/>
</dbReference>
<organism evidence="4 5">
    <name type="scientific">Candidatus Chloroploca mongolica</name>
    <dbReference type="NCBI Taxonomy" id="2528176"/>
    <lineage>
        <taxon>Bacteria</taxon>
        <taxon>Bacillati</taxon>
        <taxon>Chloroflexota</taxon>
        <taxon>Chloroflexia</taxon>
        <taxon>Chloroflexales</taxon>
        <taxon>Chloroflexineae</taxon>
        <taxon>Oscillochloridaceae</taxon>
        <taxon>Candidatus Chloroploca</taxon>
    </lineage>
</organism>
<keyword evidence="1" id="KW-0472">Membrane</keyword>
<dbReference type="InterPro" id="IPR003148">
    <property type="entry name" value="RCK_N"/>
</dbReference>
<dbReference type="RefSeq" id="WP_135479368.1">
    <property type="nucleotide sequence ID" value="NZ_SIJK02000029.1"/>
</dbReference>
<dbReference type="Proteomes" id="UP001193081">
    <property type="component" value="Unassembled WGS sequence"/>
</dbReference>
<evidence type="ECO:0000313" key="4">
    <source>
        <dbReference type="EMBL" id="MBP1467148.1"/>
    </source>
</evidence>
<evidence type="ECO:0000313" key="5">
    <source>
        <dbReference type="Proteomes" id="UP001193081"/>
    </source>
</evidence>
<dbReference type="Pfam" id="PF02254">
    <property type="entry name" value="TrkA_N"/>
    <property type="match status" value="2"/>
</dbReference>
<dbReference type="EMBL" id="SIJK02000029">
    <property type="protein sequence ID" value="MBP1467148.1"/>
    <property type="molecule type" value="Genomic_DNA"/>
</dbReference>
<keyword evidence="1" id="KW-1133">Transmembrane helix</keyword>
<dbReference type="InterPro" id="IPR050721">
    <property type="entry name" value="Trk_Ktr_HKT_K-transport"/>
</dbReference>
<evidence type="ECO:0000259" key="3">
    <source>
        <dbReference type="PROSITE" id="PS51202"/>
    </source>
</evidence>
<dbReference type="Gene3D" id="3.30.70.1450">
    <property type="entry name" value="Regulator of K+ conductance, C-terminal domain"/>
    <property type="match status" value="1"/>
</dbReference>
<dbReference type="Gene3D" id="3.40.50.720">
    <property type="entry name" value="NAD(P)-binding Rossmann-like Domain"/>
    <property type="match status" value="2"/>
</dbReference>
<feature type="domain" description="RCK C-terminal" evidence="3">
    <location>
        <begin position="535"/>
        <end position="617"/>
    </location>
</feature>
<dbReference type="PANTHER" id="PTHR43833:SF11">
    <property type="entry name" value="VOLTAGE-GATED POTASSIUM CHANNEL KCH"/>
    <property type="match status" value="1"/>
</dbReference>
<feature type="transmembrane region" description="Helical" evidence="1">
    <location>
        <begin position="75"/>
        <end position="98"/>
    </location>
</feature>
<dbReference type="SUPFAM" id="SSF116726">
    <property type="entry name" value="TrkA C-terminal domain-like"/>
    <property type="match status" value="1"/>
</dbReference>
<feature type="domain" description="RCK N-terminal" evidence="2">
    <location>
        <begin position="153"/>
        <end position="280"/>
    </location>
</feature>
<comment type="caution">
    <text evidence="4">The sequence shown here is derived from an EMBL/GenBank/DDBJ whole genome shotgun (WGS) entry which is preliminary data.</text>
</comment>
<feature type="domain" description="RCK N-terminal" evidence="2">
    <location>
        <begin position="393"/>
        <end position="516"/>
    </location>
</feature>
<feature type="transmembrane region" description="Helical" evidence="1">
    <location>
        <begin position="110"/>
        <end position="131"/>
    </location>
</feature>
<sequence length="619" mass="67834">MSTLNASEDEIRLERLRQRRRSYSLWRLLRANFYDLRMLLRQAWVPLASLVVLLLASALYLRLDYFPRLCVESGAFCGVDGDFATSLYATLLLLVFEAPTDFPNDLGGRLIFFGVPLFGLFFLLQSVVDFAQRLFDKGLRREGWQTALASTFSGHVIVCGIGRVGYRTVLQLLDVGYDVVAIDHDMGSEFAITMSRLKVPLIVGDAREPEVLTQAGLARAHSLIAAINDDLLNVEIALAARRKCPGLQTVMRIFNRQLDQHLELTIGRNTAFSSSALAAPTLAAAAVSEAIMHVFHLPGGPLALSEVTVAGESDLTGFVGAIEQAYGVRVLRLRDAKRYERRCTFMTRIEGNDRILLLGSLDALERVRLANRTDSKLSFLSAQMQPVHDEPRPNTVIVCGMGKVGSAIIRLLLPMKPRPNLVAICKPDTPRWQIEDLEAGGVRVLRGDAREAAVLEKAGIADAYAVAAVVGDDLANLQIGMVARSLRPEVHLVLRVFSDVLAERLSGLFGINTVYSTSALAAPTLAAAAISREIDHAVDLGERIFASQTIVIDADSTLGQRTIGAIREQDNLLVIALQHNGQLTQLPTPERSVVPGDEIMVLADLKALHRLHTDKKRKG</sequence>
<reference evidence="4 5" key="1">
    <citation type="submission" date="2021-03" db="EMBL/GenBank/DDBJ databases">
        <authorList>
            <person name="Grouzdev D.S."/>
        </authorList>
    </citation>
    <scope>NUCLEOTIDE SEQUENCE [LARGE SCALE GENOMIC DNA]</scope>
    <source>
        <strain evidence="4 5">M50-1</strain>
    </source>
</reference>
<evidence type="ECO:0000259" key="2">
    <source>
        <dbReference type="PROSITE" id="PS51201"/>
    </source>
</evidence>
<accession>A0ABS4DCH9</accession>
<keyword evidence="1" id="KW-0812">Transmembrane</keyword>
<protein>
    <submittedName>
        <fullName evidence="4">NAD-binding protein</fullName>
    </submittedName>
</protein>
<dbReference type="PROSITE" id="PS51201">
    <property type="entry name" value="RCK_N"/>
    <property type="match status" value="2"/>
</dbReference>
<proteinExistence type="predicted"/>
<dbReference type="PANTHER" id="PTHR43833">
    <property type="entry name" value="POTASSIUM CHANNEL PROTEIN 2-RELATED-RELATED"/>
    <property type="match status" value="1"/>
</dbReference>
<dbReference type="InterPro" id="IPR036721">
    <property type="entry name" value="RCK_C_sf"/>
</dbReference>
<feature type="transmembrane region" description="Helical" evidence="1">
    <location>
        <begin position="43"/>
        <end position="63"/>
    </location>
</feature>
<dbReference type="SUPFAM" id="SSF51735">
    <property type="entry name" value="NAD(P)-binding Rossmann-fold domains"/>
    <property type="match status" value="2"/>
</dbReference>
<evidence type="ECO:0000256" key="1">
    <source>
        <dbReference type="SAM" id="Phobius"/>
    </source>
</evidence>